<name>A0A0X8G747_9FLAO</name>
<dbReference type="Gene3D" id="3.40.50.12780">
    <property type="entry name" value="N-terminal domain of ligase-like"/>
    <property type="match status" value="1"/>
</dbReference>
<reference evidence="4 5" key="2">
    <citation type="journal article" date="2016" name="Int. J. Syst. Evol. Microbiol.">
        <title>Lutibacter profundi sp. nov., isolated from a deep-sea hydrothermal system on the Arctic Mid-Ocean Ridge and emended description of the genus Lutibacter.</title>
        <authorList>
            <person name="Le Moine Bauer S."/>
            <person name="Roalkvam I."/>
            <person name="Steen I.H."/>
            <person name="Dahle H."/>
        </authorList>
    </citation>
    <scope>NUCLEOTIDE SEQUENCE [LARGE SCALE GENOMIC DNA]</scope>
    <source>
        <strain evidence="4 5">LP1</strain>
    </source>
</reference>
<dbReference type="InterPro" id="IPR032387">
    <property type="entry name" value="ACAS_N"/>
</dbReference>
<dbReference type="PANTHER" id="PTHR44378:SF2">
    <property type="entry name" value="ACYL-ACTIVATING ENZYME 17, PEROXISOMAL-RELATED"/>
    <property type="match status" value="1"/>
</dbReference>
<comment type="similarity">
    <text evidence="1">Belongs to the ATP-dependent AMP-binding enzyme family.</text>
</comment>
<sequence>MIVKPFWKPSKKSSKQSNIYKMMQQYGFDNYSDFWKWSVVNKEVFWETTVQNLGIKLAQKFTSILDISKGVENPEWLKNAKFNIVDSCFQNSDNAIAVVFQEEGKELQKVTQKEFLNLVNQIANGLVELGLKQGDKIAIDMPMTVEAVAIYLAGIKAGMPIVTIADSFTSNEIAVRLKITNPKVIFTQDVLQRAGKELPLFQKVVEANAPKAVILKVSDKKINLRNKDIYFENFLSLKTNFKTIIQNPDDIITILFSSGTTGEPKAIPWTHTTPIKGASDGYYHQDIHKNNVVCWPTNLGWMMGPWLVFAALINKATIALYYGTPTDNEFGEFVQNAKVTMLGVIPSFVKYWKSSKCMEKYDWNAIKCFSSTGEVSNPLEMEYLMQLANNKPAIEYCGGTEIGGGYVTSTVVQPNIASTFSTQTLGGEFVLLDENNNKSTKGEVFLIPPIMGLSTNLLNSNHFEVYYKNTPTFEGKTLRRHGDQMEQLKNGYYKAQGRVDDAMNLGGIKVSSTQIEAIINTLSFVKESAAIAVSPKGGGPSLLMVYYVESTVEFSNEERYNQAKNSIRKQLNPLFKVTELVKIEVLPRTASNKVMRRKLRDLYEQHKT</sequence>
<dbReference type="AlphaFoldDB" id="A0A0X8G747"/>
<accession>A0A0X8G747</accession>
<dbReference type="PANTHER" id="PTHR44378">
    <property type="entry name" value="ACYL-ACTIVATING ENZYME 17, PEROXISOMAL-RELATED"/>
    <property type="match status" value="1"/>
</dbReference>
<evidence type="ECO:0000313" key="5">
    <source>
        <dbReference type="Proteomes" id="UP000059672"/>
    </source>
</evidence>
<dbReference type="SUPFAM" id="SSF56801">
    <property type="entry name" value="Acetyl-CoA synthetase-like"/>
    <property type="match status" value="1"/>
</dbReference>
<protein>
    <submittedName>
        <fullName evidence="4">AMP-dependent synthetase</fullName>
    </submittedName>
</protein>
<evidence type="ECO:0000259" key="2">
    <source>
        <dbReference type="Pfam" id="PF00501"/>
    </source>
</evidence>
<dbReference type="Gene3D" id="3.30.300.30">
    <property type="match status" value="1"/>
</dbReference>
<dbReference type="InterPro" id="IPR020845">
    <property type="entry name" value="AMP-binding_CS"/>
</dbReference>
<evidence type="ECO:0000259" key="3">
    <source>
        <dbReference type="Pfam" id="PF16177"/>
    </source>
</evidence>
<proteinExistence type="inferred from homology"/>
<evidence type="ECO:0000256" key="1">
    <source>
        <dbReference type="ARBA" id="ARBA00006432"/>
    </source>
</evidence>
<reference evidence="5" key="1">
    <citation type="submission" date="2015-12" db="EMBL/GenBank/DDBJ databases">
        <title>Complete genome sequence of Lutibacter profundus strain LP1.</title>
        <authorList>
            <person name="Wissuwa J."/>
            <person name="Le Moine Bauer S."/>
            <person name="Stokke R."/>
            <person name="Dahle H."/>
            <person name="Steen I.H."/>
        </authorList>
    </citation>
    <scope>NUCLEOTIDE SEQUENCE [LARGE SCALE GENOMIC DNA]</scope>
    <source>
        <strain evidence="5">LP1</strain>
    </source>
</reference>
<dbReference type="Pfam" id="PF00501">
    <property type="entry name" value="AMP-binding"/>
    <property type="match status" value="1"/>
</dbReference>
<dbReference type="Proteomes" id="UP000059672">
    <property type="component" value="Chromosome"/>
</dbReference>
<dbReference type="EMBL" id="CP013355">
    <property type="protein sequence ID" value="AMC11264.1"/>
    <property type="molecule type" value="Genomic_DNA"/>
</dbReference>
<dbReference type="InterPro" id="IPR045851">
    <property type="entry name" value="AMP-bd_C_sf"/>
</dbReference>
<gene>
    <name evidence="4" type="ORF">Lupro_08350</name>
</gene>
<feature type="domain" description="AMP-dependent synthetase/ligase" evidence="2">
    <location>
        <begin position="91"/>
        <end position="443"/>
    </location>
</feature>
<evidence type="ECO:0000313" key="4">
    <source>
        <dbReference type="EMBL" id="AMC11264.1"/>
    </source>
</evidence>
<dbReference type="InterPro" id="IPR000873">
    <property type="entry name" value="AMP-dep_synth/lig_dom"/>
</dbReference>
<dbReference type="STRING" id="1622118.Lupro_08350"/>
<dbReference type="PATRIC" id="fig|1622118.3.peg.1728"/>
<dbReference type="PROSITE" id="PS00455">
    <property type="entry name" value="AMP_BINDING"/>
    <property type="match status" value="1"/>
</dbReference>
<dbReference type="Pfam" id="PF16177">
    <property type="entry name" value="ACAS_N"/>
    <property type="match status" value="1"/>
</dbReference>
<organism evidence="4 5">
    <name type="scientific">Lutibacter profundi</name>
    <dbReference type="NCBI Taxonomy" id="1622118"/>
    <lineage>
        <taxon>Bacteria</taxon>
        <taxon>Pseudomonadati</taxon>
        <taxon>Bacteroidota</taxon>
        <taxon>Flavobacteriia</taxon>
        <taxon>Flavobacteriales</taxon>
        <taxon>Flavobacteriaceae</taxon>
        <taxon>Lutibacter</taxon>
    </lineage>
</organism>
<feature type="domain" description="Acetyl-coenzyme A synthetase N-terminal" evidence="3">
    <location>
        <begin position="31"/>
        <end position="88"/>
    </location>
</feature>
<dbReference type="InterPro" id="IPR042099">
    <property type="entry name" value="ANL_N_sf"/>
</dbReference>
<keyword evidence="5" id="KW-1185">Reference proteome</keyword>
<dbReference type="KEGG" id="lut:Lupro_08350"/>